<feature type="transmembrane region" description="Helical" evidence="8">
    <location>
        <begin position="31"/>
        <end position="51"/>
    </location>
</feature>
<dbReference type="EC" id="7.2.2.12" evidence="6"/>
<evidence type="ECO:0000313" key="10">
    <source>
        <dbReference type="EMBL" id="SOC48062.1"/>
    </source>
</evidence>
<evidence type="ECO:0000256" key="8">
    <source>
        <dbReference type="RuleBase" id="RU362081"/>
    </source>
</evidence>
<evidence type="ECO:0000256" key="7">
    <source>
        <dbReference type="ARBA" id="ARBA00047308"/>
    </source>
</evidence>
<evidence type="ECO:0000259" key="9">
    <source>
        <dbReference type="Pfam" id="PF00122"/>
    </source>
</evidence>
<dbReference type="Gene3D" id="3.40.50.1000">
    <property type="entry name" value="HAD superfamily/HAD-like"/>
    <property type="match status" value="1"/>
</dbReference>
<evidence type="ECO:0000256" key="5">
    <source>
        <dbReference type="ARBA" id="ARBA00023136"/>
    </source>
</evidence>
<keyword evidence="3 8" id="KW-0812">Transmembrane</keyword>
<dbReference type="InterPro" id="IPR027256">
    <property type="entry name" value="P-typ_ATPase_IB"/>
</dbReference>
<dbReference type="InterPro" id="IPR059000">
    <property type="entry name" value="ATPase_P-type_domA"/>
</dbReference>
<evidence type="ECO:0000256" key="1">
    <source>
        <dbReference type="ARBA" id="ARBA00004370"/>
    </source>
</evidence>
<accession>A0A285V1V6</accession>
<feature type="transmembrane region" description="Helical" evidence="8">
    <location>
        <begin position="87"/>
        <end position="114"/>
    </location>
</feature>
<dbReference type="GO" id="GO:0016887">
    <property type="term" value="F:ATP hydrolysis activity"/>
    <property type="evidence" value="ECO:0007669"/>
    <property type="project" value="InterPro"/>
</dbReference>
<dbReference type="InterPro" id="IPR023214">
    <property type="entry name" value="HAD_sf"/>
</dbReference>
<dbReference type="SUPFAM" id="SSF81653">
    <property type="entry name" value="Calcium ATPase, transduction domain A"/>
    <property type="match status" value="1"/>
</dbReference>
<keyword evidence="8" id="KW-1003">Cell membrane</keyword>
<evidence type="ECO:0000256" key="6">
    <source>
        <dbReference type="ARBA" id="ARBA00039097"/>
    </source>
</evidence>
<dbReference type="InterPro" id="IPR008250">
    <property type="entry name" value="ATPase_P-typ_transduc_dom_A_sf"/>
</dbReference>
<dbReference type="GO" id="GO:0046872">
    <property type="term" value="F:metal ion binding"/>
    <property type="evidence" value="ECO:0007669"/>
    <property type="project" value="UniProtKB-KW"/>
</dbReference>
<dbReference type="SUPFAM" id="SSF81665">
    <property type="entry name" value="Calcium ATPase, transmembrane domain M"/>
    <property type="match status" value="1"/>
</dbReference>
<protein>
    <recommendedName>
        <fullName evidence="6">P-type Zn(2+) transporter</fullName>
        <ecNumber evidence="6">7.2.2.12</ecNumber>
    </recommendedName>
</protein>
<name>A0A285V1V6_9HYPH</name>
<dbReference type="AlphaFoldDB" id="A0A285V1V6"/>
<evidence type="ECO:0000256" key="2">
    <source>
        <dbReference type="ARBA" id="ARBA00006024"/>
    </source>
</evidence>
<dbReference type="InterPro" id="IPR051014">
    <property type="entry name" value="Cation_Transport_ATPase_IB"/>
</dbReference>
<dbReference type="PANTHER" id="PTHR48085:SF5">
    <property type="entry name" value="CADMIUM_ZINC-TRANSPORTING ATPASE HMA4-RELATED"/>
    <property type="match status" value="1"/>
</dbReference>
<reference evidence="10 11" key="1">
    <citation type="submission" date="2017-08" db="EMBL/GenBank/DDBJ databases">
        <authorList>
            <person name="de Groot N.N."/>
        </authorList>
    </citation>
    <scope>NUCLEOTIDE SEQUENCE [LARGE SCALE GENOMIC DNA]</scope>
    <source>
        <strain evidence="10 11">JC85</strain>
    </source>
</reference>
<dbReference type="Gene3D" id="3.40.1110.10">
    <property type="entry name" value="Calcium-transporting ATPase, cytoplasmic domain N"/>
    <property type="match status" value="1"/>
</dbReference>
<dbReference type="PROSITE" id="PS00154">
    <property type="entry name" value="ATPASE_E1_E2"/>
    <property type="match status" value="1"/>
</dbReference>
<keyword evidence="5 8" id="KW-0472">Membrane</keyword>
<sequence>MSASANRHLARDVNPDERGYVDGQKNSRQAVLFPILLAGIVVAGGTYVLGFGGVSTHVLASCAALALASLAIDVARKLAQKELGLDFIAALAMASGLLLGEYLASAIVAIMYAGGQFLEAHAQRQAGAGMSALLAKVPHTAFRVAENGIREVQVSDIAVGDILLIRKGDILPADGILNSDLAVVSQALLTGESLPLRKDRGAMLMSGAVNFGEAIELRVARTPQDSAYAGIVSLVEAARRSKARMARLADRYALAFLLLTIVVAGASAIAFQDIRRVVAVLVVATPCPLILAVPVALVAGTSKAARAGVLVKGAAALEALAGISIVVFDKTGTLTTGTPVVSHIEGTASADEILRLAASLDQASGHIVAHALAGEAQRRGLTLSRPTQVSELPGAGIRGLVDGVPVSLGGDSYFGLSGGEEPPAPEETSTIKVRVFVDGAAFGVITLEDRLRDEITATINSLRAMGINRLILASGDNWTAAKSIAAKLGFDEVRARLTPGGKVDVLKEQRSRGRVLMVGDGVNDAPALAAADVGMAVGSSNLAAAAEAADVVLVRDDLRCVVTAIEIARRSRSIALQSAFAGMGLSVAAMAAAGLGYLPPVAGALLQELIDVVVVLNALRARI</sequence>
<dbReference type="Pfam" id="PF00702">
    <property type="entry name" value="Hydrolase"/>
    <property type="match status" value="1"/>
</dbReference>
<feature type="transmembrane region" description="Helical" evidence="8">
    <location>
        <begin position="58"/>
        <end position="75"/>
    </location>
</feature>
<dbReference type="EMBL" id="OBQD01000037">
    <property type="protein sequence ID" value="SOC48062.1"/>
    <property type="molecule type" value="Genomic_DNA"/>
</dbReference>
<dbReference type="OrthoDB" id="9807843at2"/>
<comment type="similarity">
    <text evidence="2 8">Belongs to the cation transport ATPase (P-type) (TC 3.A.3) family. Type IB subfamily.</text>
</comment>
<dbReference type="GO" id="GO:0005886">
    <property type="term" value="C:plasma membrane"/>
    <property type="evidence" value="ECO:0007669"/>
    <property type="project" value="UniProtKB-SubCell"/>
</dbReference>
<comment type="catalytic activity">
    <reaction evidence="7">
        <text>Zn(2+)(in) + ATP + H2O = Zn(2+)(out) + ADP + phosphate + H(+)</text>
        <dbReference type="Rhea" id="RHEA:20621"/>
        <dbReference type="ChEBI" id="CHEBI:15377"/>
        <dbReference type="ChEBI" id="CHEBI:15378"/>
        <dbReference type="ChEBI" id="CHEBI:29105"/>
        <dbReference type="ChEBI" id="CHEBI:30616"/>
        <dbReference type="ChEBI" id="CHEBI:43474"/>
        <dbReference type="ChEBI" id="CHEBI:456216"/>
        <dbReference type="EC" id="7.2.2.12"/>
    </reaction>
</comment>
<dbReference type="NCBIfam" id="TIGR01525">
    <property type="entry name" value="ATPase-IB_hvy"/>
    <property type="match status" value="1"/>
</dbReference>
<dbReference type="InterPro" id="IPR023299">
    <property type="entry name" value="ATPase_P-typ_cyto_dom_N"/>
</dbReference>
<keyword evidence="8" id="KW-0547">Nucleotide-binding</keyword>
<dbReference type="NCBIfam" id="TIGR01494">
    <property type="entry name" value="ATPase_P-type"/>
    <property type="match status" value="2"/>
</dbReference>
<dbReference type="GO" id="GO:0005524">
    <property type="term" value="F:ATP binding"/>
    <property type="evidence" value="ECO:0007669"/>
    <property type="project" value="UniProtKB-UniRule"/>
</dbReference>
<keyword evidence="8" id="KW-0479">Metal-binding</keyword>
<dbReference type="GO" id="GO:0015086">
    <property type="term" value="F:cadmium ion transmembrane transporter activity"/>
    <property type="evidence" value="ECO:0007669"/>
    <property type="project" value="TreeGrafter"/>
</dbReference>
<dbReference type="GO" id="GO:0016463">
    <property type="term" value="F:P-type zinc transporter activity"/>
    <property type="evidence" value="ECO:0007669"/>
    <property type="project" value="UniProtKB-EC"/>
</dbReference>
<dbReference type="Gene3D" id="2.70.150.10">
    <property type="entry name" value="Calcium-transporting ATPase, cytoplasmic transduction domain A"/>
    <property type="match status" value="1"/>
</dbReference>
<dbReference type="SUPFAM" id="SSF56784">
    <property type="entry name" value="HAD-like"/>
    <property type="match status" value="1"/>
</dbReference>
<dbReference type="PRINTS" id="PR00119">
    <property type="entry name" value="CATATPASE"/>
</dbReference>
<dbReference type="Pfam" id="PF00122">
    <property type="entry name" value="E1-E2_ATPase"/>
    <property type="match status" value="1"/>
</dbReference>
<organism evidence="10 11">
    <name type="scientific">Rhizobium subbaraonis</name>
    <dbReference type="NCBI Taxonomy" id="908946"/>
    <lineage>
        <taxon>Bacteria</taxon>
        <taxon>Pseudomonadati</taxon>
        <taxon>Pseudomonadota</taxon>
        <taxon>Alphaproteobacteria</taxon>
        <taxon>Hyphomicrobiales</taxon>
        <taxon>Rhizobiaceae</taxon>
        <taxon>Rhizobium/Agrobacterium group</taxon>
        <taxon>Rhizobium</taxon>
    </lineage>
</organism>
<comment type="subcellular location">
    <subcellularLocation>
        <location evidence="8">Cell membrane</location>
    </subcellularLocation>
    <subcellularLocation>
        <location evidence="1">Membrane</location>
    </subcellularLocation>
</comment>
<feature type="transmembrane region" description="Helical" evidence="8">
    <location>
        <begin position="277"/>
        <end position="299"/>
    </location>
</feature>
<evidence type="ECO:0000256" key="3">
    <source>
        <dbReference type="ARBA" id="ARBA00022692"/>
    </source>
</evidence>
<keyword evidence="11" id="KW-1185">Reference proteome</keyword>
<gene>
    <name evidence="10" type="ORF">SAMN05892877_1373</name>
</gene>
<dbReference type="NCBIfam" id="TIGR01512">
    <property type="entry name" value="ATPase-IB2_Cd"/>
    <property type="match status" value="1"/>
</dbReference>
<evidence type="ECO:0000256" key="4">
    <source>
        <dbReference type="ARBA" id="ARBA00022989"/>
    </source>
</evidence>
<dbReference type="InterPro" id="IPR023298">
    <property type="entry name" value="ATPase_P-typ_TM_dom_sf"/>
</dbReference>
<dbReference type="Proteomes" id="UP000219167">
    <property type="component" value="Unassembled WGS sequence"/>
</dbReference>
<dbReference type="InterPro" id="IPR018303">
    <property type="entry name" value="ATPase_P-typ_P_site"/>
</dbReference>
<feature type="domain" description="P-type ATPase A" evidence="9">
    <location>
        <begin position="137"/>
        <end position="236"/>
    </location>
</feature>
<keyword evidence="4 8" id="KW-1133">Transmembrane helix</keyword>
<proteinExistence type="inferred from homology"/>
<evidence type="ECO:0000313" key="11">
    <source>
        <dbReference type="Proteomes" id="UP000219167"/>
    </source>
</evidence>
<dbReference type="PANTHER" id="PTHR48085">
    <property type="entry name" value="CADMIUM/ZINC-TRANSPORTING ATPASE HMA2-RELATED"/>
    <property type="match status" value="1"/>
</dbReference>
<keyword evidence="8" id="KW-0067">ATP-binding</keyword>
<feature type="transmembrane region" description="Helical" evidence="8">
    <location>
        <begin position="252"/>
        <end position="271"/>
    </location>
</feature>
<dbReference type="InterPro" id="IPR001757">
    <property type="entry name" value="P_typ_ATPase"/>
</dbReference>
<dbReference type="RefSeq" id="WP_097143221.1">
    <property type="nucleotide sequence ID" value="NZ_OBQD01000037.1"/>
</dbReference>
<dbReference type="InterPro" id="IPR036412">
    <property type="entry name" value="HAD-like_sf"/>
</dbReference>